<dbReference type="AlphaFoldDB" id="A0A0N4UU39"/>
<evidence type="ECO:0000313" key="1">
    <source>
        <dbReference type="WBParaSite" id="EVEC_0000088101-mRNA-1"/>
    </source>
</evidence>
<protein>
    <submittedName>
        <fullName evidence="1">Transferrin-like domain-containing protein</fullName>
    </submittedName>
</protein>
<name>A0A0N4UU39_ENTVE</name>
<organism evidence="1">
    <name type="scientific">Enterobius vermicularis</name>
    <name type="common">Human pinworm</name>
    <dbReference type="NCBI Taxonomy" id="51028"/>
    <lineage>
        <taxon>Eukaryota</taxon>
        <taxon>Metazoa</taxon>
        <taxon>Ecdysozoa</taxon>
        <taxon>Nematoda</taxon>
        <taxon>Chromadorea</taxon>
        <taxon>Rhabditida</taxon>
        <taxon>Spirurina</taxon>
        <taxon>Oxyuridomorpha</taxon>
        <taxon>Oxyuroidea</taxon>
        <taxon>Oxyuridae</taxon>
        <taxon>Enterobius</taxon>
    </lineage>
</organism>
<sequence length="113" mass="12584">LFHGSVENNKCKQFSAPNPCTRQEPLKKADGVQLFETALYNACSAHFNCTDLEDLAFLDAAQNGKWNFFGNNAAKLREVQADLMSRLMHIPKAKDVVLPGWGGTLGQFFTCKF</sequence>
<proteinExistence type="predicted"/>
<reference evidence="1" key="1">
    <citation type="submission" date="2017-02" db="UniProtKB">
        <authorList>
            <consortium name="WormBaseParasite"/>
        </authorList>
    </citation>
    <scope>IDENTIFICATION</scope>
</reference>
<dbReference type="WBParaSite" id="EVEC_0000088101-mRNA-1">
    <property type="protein sequence ID" value="EVEC_0000088101-mRNA-1"/>
    <property type="gene ID" value="EVEC_0000088101"/>
</dbReference>
<accession>A0A0N4UU39</accession>